<dbReference type="InterPro" id="IPR037143">
    <property type="entry name" value="4-PPantetheinyl_Trfase_dom_sf"/>
</dbReference>
<evidence type="ECO:0000256" key="1">
    <source>
        <dbReference type="ARBA" id="ARBA00010990"/>
    </source>
</evidence>
<sequence length="269" mass="29132">MRKSPSETLAERRLFWHDRTGVHNPAAARDVVRVRWLPVAAVAAHQWPQLAALLDEAERDRAGRFHFEHDRRVFTLAHALARAVLTVAAGGAPAPSAWRFTEGAQGKPEAVCPPGCPRLRLNLSHTRGLAAVALAVDHDVGLDVEWAGRPASSLDLVDPFFAPSEAAAVRAAPEVARLDTFLALWTLKEAVVKAVGTGLSQALDSFAFTLDPLSLRFAHGRDTADRWLVRRLDPGPDHRMALAVRCETPDRLRVDAAAASLADVLALAS</sequence>
<proteinExistence type="inferred from homology"/>
<feature type="domain" description="4'-phosphopantetheinyl transferase" evidence="3">
    <location>
        <begin position="140"/>
        <end position="240"/>
    </location>
</feature>
<accession>A0A7X2D408</accession>
<evidence type="ECO:0000256" key="2">
    <source>
        <dbReference type="ARBA" id="ARBA00022679"/>
    </source>
</evidence>
<comment type="similarity">
    <text evidence="1">Belongs to the P-Pant transferase superfamily. Gsp/Sfp/HetI/AcpT family.</text>
</comment>
<keyword evidence="6" id="KW-1185">Reference proteome</keyword>
<dbReference type="AlphaFoldDB" id="A0A7X2D408"/>
<dbReference type="Proteomes" id="UP000434582">
    <property type="component" value="Unassembled WGS sequence"/>
</dbReference>
<evidence type="ECO:0000313" key="6">
    <source>
        <dbReference type="Proteomes" id="UP000434582"/>
    </source>
</evidence>
<protein>
    <submittedName>
        <fullName evidence="5">4'-phosphopantetheinyl transferase superfamily protein</fullName>
    </submittedName>
</protein>
<reference evidence="5 6" key="1">
    <citation type="submission" date="2019-10" db="EMBL/GenBank/DDBJ databases">
        <title>Draft whole-genome sequence of the purple nonsulfur photosynthetic bacterium Roseospira navarrensis DSM 15114.</title>
        <authorList>
            <person name="Kyndt J.A."/>
            <person name="Meyer T.E."/>
        </authorList>
    </citation>
    <scope>NUCLEOTIDE SEQUENCE [LARGE SCALE GENOMIC DNA]</scope>
    <source>
        <strain evidence="5 6">DSM 15114</strain>
    </source>
</reference>
<dbReference type="InterPro" id="IPR055066">
    <property type="entry name" value="AASDHPPT_N"/>
</dbReference>
<dbReference type="OrthoDB" id="9808281at2"/>
<organism evidence="5 6">
    <name type="scientific">Roseospira navarrensis</name>
    <dbReference type="NCBI Taxonomy" id="140058"/>
    <lineage>
        <taxon>Bacteria</taxon>
        <taxon>Pseudomonadati</taxon>
        <taxon>Pseudomonadota</taxon>
        <taxon>Alphaproteobacteria</taxon>
        <taxon>Rhodospirillales</taxon>
        <taxon>Rhodospirillaceae</taxon>
        <taxon>Roseospira</taxon>
    </lineage>
</organism>
<name>A0A7X2D408_9PROT</name>
<dbReference type="GO" id="GO:0000287">
    <property type="term" value="F:magnesium ion binding"/>
    <property type="evidence" value="ECO:0007669"/>
    <property type="project" value="InterPro"/>
</dbReference>
<dbReference type="Pfam" id="PF01648">
    <property type="entry name" value="ACPS"/>
    <property type="match status" value="1"/>
</dbReference>
<dbReference type="PANTHER" id="PTHR12215">
    <property type="entry name" value="PHOSPHOPANTETHEINE TRANSFERASE"/>
    <property type="match status" value="1"/>
</dbReference>
<dbReference type="GO" id="GO:0019878">
    <property type="term" value="P:lysine biosynthetic process via aminoadipic acid"/>
    <property type="evidence" value="ECO:0007669"/>
    <property type="project" value="TreeGrafter"/>
</dbReference>
<dbReference type="SUPFAM" id="SSF56214">
    <property type="entry name" value="4'-phosphopantetheinyl transferase"/>
    <property type="match status" value="2"/>
</dbReference>
<feature type="domain" description="4'-phosphopantetheinyl transferase N-terminal" evidence="4">
    <location>
        <begin position="44"/>
        <end position="133"/>
    </location>
</feature>
<dbReference type="Pfam" id="PF22624">
    <property type="entry name" value="AASDHPPT_N"/>
    <property type="match status" value="1"/>
</dbReference>
<dbReference type="PANTHER" id="PTHR12215:SF10">
    <property type="entry name" value="L-AMINOADIPATE-SEMIALDEHYDE DEHYDROGENASE-PHOSPHOPANTETHEINYL TRANSFERASE"/>
    <property type="match status" value="1"/>
</dbReference>
<dbReference type="Gene3D" id="3.90.470.20">
    <property type="entry name" value="4'-phosphopantetheinyl transferase domain"/>
    <property type="match status" value="2"/>
</dbReference>
<dbReference type="InterPro" id="IPR050559">
    <property type="entry name" value="P-Pant_transferase_sf"/>
</dbReference>
<gene>
    <name evidence="5" type="ORF">GHC57_04100</name>
</gene>
<dbReference type="GO" id="GO:0005829">
    <property type="term" value="C:cytosol"/>
    <property type="evidence" value="ECO:0007669"/>
    <property type="project" value="TreeGrafter"/>
</dbReference>
<evidence type="ECO:0000313" key="5">
    <source>
        <dbReference type="EMBL" id="MQX35695.1"/>
    </source>
</evidence>
<dbReference type="InterPro" id="IPR008278">
    <property type="entry name" value="4-PPantetheinyl_Trfase_dom"/>
</dbReference>
<comment type="caution">
    <text evidence="5">The sequence shown here is derived from an EMBL/GenBank/DDBJ whole genome shotgun (WGS) entry which is preliminary data.</text>
</comment>
<keyword evidence="2 5" id="KW-0808">Transferase</keyword>
<evidence type="ECO:0000259" key="4">
    <source>
        <dbReference type="Pfam" id="PF22624"/>
    </source>
</evidence>
<dbReference type="GO" id="GO:0008897">
    <property type="term" value="F:holo-[acyl-carrier-protein] synthase activity"/>
    <property type="evidence" value="ECO:0007669"/>
    <property type="project" value="InterPro"/>
</dbReference>
<dbReference type="EMBL" id="WIVE01000007">
    <property type="protein sequence ID" value="MQX35695.1"/>
    <property type="molecule type" value="Genomic_DNA"/>
</dbReference>
<evidence type="ECO:0000259" key="3">
    <source>
        <dbReference type="Pfam" id="PF01648"/>
    </source>
</evidence>
<dbReference type="RefSeq" id="WP_153341454.1">
    <property type="nucleotide sequence ID" value="NZ_WIVE01000007.1"/>
</dbReference>